<accession>A0A0A9G035</accession>
<name>A0A0A9G035_ARUDO</name>
<dbReference type="EMBL" id="GBRH01179451">
    <property type="protein sequence ID" value="JAE18445.1"/>
    <property type="molecule type" value="Transcribed_RNA"/>
</dbReference>
<dbReference type="AlphaFoldDB" id="A0A0A9G035"/>
<proteinExistence type="predicted"/>
<reference evidence="1" key="1">
    <citation type="submission" date="2014-09" db="EMBL/GenBank/DDBJ databases">
        <authorList>
            <person name="Magalhaes I.L.F."/>
            <person name="Oliveira U."/>
            <person name="Santos F.R."/>
            <person name="Vidigal T.H.D.A."/>
            <person name="Brescovit A.D."/>
            <person name="Santos A.J."/>
        </authorList>
    </citation>
    <scope>NUCLEOTIDE SEQUENCE</scope>
    <source>
        <tissue evidence="1">Shoot tissue taken approximately 20 cm above the soil surface</tissue>
    </source>
</reference>
<reference evidence="1" key="2">
    <citation type="journal article" date="2015" name="Data Brief">
        <title>Shoot transcriptome of the giant reed, Arundo donax.</title>
        <authorList>
            <person name="Barrero R.A."/>
            <person name="Guerrero F.D."/>
            <person name="Moolhuijzen P."/>
            <person name="Goolsby J.A."/>
            <person name="Tidwell J."/>
            <person name="Bellgard S.E."/>
            <person name="Bellgard M.I."/>
        </authorList>
    </citation>
    <scope>NUCLEOTIDE SEQUENCE</scope>
    <source>
        <tissue evidence="1">Shoot tissue taken approximately 20 cm above the soil surface</tissue>
    </source>
</reference>
<protein>
    <submittedName>
        <fullName evidence="1">ACC1</fullName>
    </submittedName>
</protein>
<sequence length="27" mass="2818">MTPEAGDKRGMHIFITSTSAYGTSAST</sequence>
<organism evidence="1">
    <name type="scientific">Arundo donax</name>
    <name type="common">Giant reed</name>
    <name type="synonym">Donax arundinaceus</name>
    <dbReference type="NCBI Taxonomy" id="35708"/>
    <lineage>
        <taxon>Eukaryota</taxon>
        <taxon>Viridiplantae</taxon>
        <taxon>Streptophyta</taxon>
        <taxon>Embryophyta</taxon>
        <taxon>Tracheophyta</taxon>
        <taxon>Spermatophyta</taxon>
        <taxon>Magnoliopsida</taxon>
        <taxon>Liliopsida</taxon>
        <taxon>Poales</taxon>
        <taxon>Poaceae</taxon>
        <taxon>PACMAD clade</taxon>
        <taxon>Arundinoideae</taxon>
        <taxon>Arundineae</taxon>
        <taxon>Arundo</taxon>
    </lineage>
</organism>
<evidence type="ECO:0000313" key="1">
    <source>
        <dbReference type="EMBL" id="JAE18445.1"/>
    </source>
</evidence>